<dbReference type="RefSeq" id="WP_345240587.1">
    <property type="nucleotide sequence ID" value="NZ_BAABHD010000005.1"/>
</dbReference>
<protein>
    <recommendedName>
        <fullName evidence="1">MvaI/BcnI restriction endonuclease domain-containing protein</fullName>
    </recommendedName>
</protein>
<dbReference type="Pfam" id="PF15515">
    <property type="entry name" value="MvaI_BcnI"/>
    <property type="match status" value="1"/>
</dbReference>
<reference evidence="3" key="1">
    <citation type="journal article" date="2019" name="Int. J. Syst. Evol. Microbiol.">
        <title>The Global Catalogue of Microorganisms (GCM) 10K type strain sequencing project: providing services to taxonomists for standard genome sequencing and annotation.</title>
        <authorList>
            <consortium name="The Broad Institute Genomics Platform"/>
            <consortium name="The Broad Institute Genome Sequencing Center for Infectious Disease"/>
            <person name="Wu L."/>
            <person name="Ma J."/>
        </authorList>
    </citation>
    <scope>NUCLEOTIDE SEQUENCE [LARGE SCALE GENOMIC DNA]</scope>
    <source>
        <strain evidence="3">JCM 17927</strain>
    </source>
</reference>
<dbReference type="Proteomes" id="UP001501175">
    <property type="component" value="Unassembled WGS sequence"/>
</dbReference>
<keyword evidence="3" id="KW-1185">Reference proteome</keyword>
<dbReference type="EMBL" id="BAABHD010000005">
    <property type="protein sequence ID" value="GAA4448717.1"/>
    <property type="molecule type" value="Genomic_DNA"/>
</dbReference>
<name>A0ABP8MFQ6_9BACT</name>
<organism evidence="2 3">
    <name type="scientific">Nibrella saemangeumensis</name>
    <dbReference type="NCBI Taxonomy" id="1084526"/>
    <lineage>
        <taxon>Bacteria</taxon>
        <taxon>Pseudomonadati</taxon>
        <taxon>Bacteroidota</taxon>
        <taxon>Cytophagia</taxon>
        <taxon>Cytophagales</taxon>
        <taxon>Spirosomataceae</taxon>
        <taxon>Nibrella</taxon>
    </lineage>
</organism>
<proteinExistence type="predicted"/>
<dbReference type="Gene3D" id="3.40.210.20">
    <property type="entry name" value="MvaI/BcnI restriction endonuclease, catalytic domain"/>
    <property type="match status" value="1"/>
</dbReference>
<sequence length="437" mass="48863">MNLENLSRVYAAHGCQRIYVKVLAENDNSKNQVYLGGSFEILNVFPASDIQAESPEDWTRERFKATVRFAWITETGTLAIAPNAQLILYPKYPEVRFSGFLLGCTQAPSDLMKGTARIAGRLLFLGVTTDGRVLGYVTSPASALAAEFSRLVTDTYGVFRVIHLAADNNRNRLLRELKRIHDLGWIRSRRLDSTGTVVPCESSNCGGYTLEAELGITPNGYSEPDFLGWEIKQFGVKNPDRFRSEVITLMTPEPTGGVYVSQGLEHFLRQYGYADKMGRPDRINFGGIHVSGIRHATTQLRMELIGFDNSTGKIRNTNGYIALVDPSGHEAATWSFSSMLKHWTRKHNQACYVPALSETSPVRRYSYGSSVILGIGTDFQLFLREMSNGNIYYDPGIKMENASSARPTTKRRSQFRIKSGNLVNLYRINEIADLNAL</sequence>
<feature type="domain" description="MvaI/BcnI restriction endonuclease" evidence="1">
    <location>
        <begin position="175"/>
        <end position="426"/>
    </location>
</feature>
<gene>
    <name evidence="2" type="ORF">GCM10023189_07000</name>
</gene>
<evidence type="ECO:0000313" key="2">
    <source>
        <dbReference type="EMBL" id="GAA4448717.1"/>
    </source>
</evidence>
<dbReference type="InterPro" id="IPR043004">
    <property type="entry name" value="MvaI_BcnI_cat"/>
</dbReference>
<evidence type="ECO:0000259" key="1">
    <source>
        <dbReference type="Pfam" id="PF15515"/>
    </source>
</evidence>
<evidence type="ECO:0000313" key="3">
    <source>
        <dbReference type="Proteomes" id="UP001501175"/>
    </source>
</evidence>
<accession>A0ABP8MFQ6</accession>
<comment type="caution">
    <text evidence="2">The sequence shown here is derived from an EMBL/GenBank/DDBJ whole genome shotgun (WGS) entry which is preliminary data.</text>
</comment>
<dbReference type="InterPro" id="IPR029127">
    <property type="entry name" value="MvaI_BcnI"/>
</dbReference>